<dbReference type="GO" id="GO:0006048">
    <property type="term" value="P:UDP-N-acetylglucosamine biosynthetic process"/>
    <property type="evidence" value="ECO:0007669"/>
    <property type="project" value="TreeGrafter"/>
</dbReference>
<dbReference type="Pfam" id="PF02879">
    <property type="entry name" value="PGM_PMM_II"/>
    <property type="match status" value="1"/>
</dbReference>
<evidence type="ECO:0000313" key="14">
    <source>
        <dbReference type="Proteomes" id="UP000646579"/>
    </source>
</evidence>
<evidence type="ECO:0000256" key="3">
    <source>
        <dbReference type="ARBA" id="ARBA00022723"/>
    </source>
</evidence>
<dbReference type="PRINTS" id="PR00509">
    <property type="entry name" value="PGMPMM"/>
</dbReference>
<feature type="domain" description="Alpha-D-phosphohexomutase alpha/beta/alpha" evidence="11">
    <location>
        <begin position="160"/>
        <end position="256"/>
    </location>
</feature>
<feature type="binding site" evidence="6">
    <location>
        <position position="243"/>
    </location>
    <ligand>
        <name>Mg(2+)</name>
        <dbReference type="ChEBI" id="CHEBI:18420"/>
    </ligand>
</feature>
<feature type="binding site" description="via phosphate group" evidence="6">
    <location>
        <position position="102"/>
    </location>
    <ligand>
        <name>Mg(2+)</name>
        <dbReference type="ChEBI" id="CHEBI:18420"/>
    </ligand>
</feature>
<name>A0A918SEA0_9HYPH</name>
<feature type="domain" description="Alpha-D-phosphohexomutase alpha/beta/alpha" evidence="10">
    <location>
        <begin position="3"/>
        <end position="136"/>
    </location>
</feature>
<feature type="binding site" evidence="6">
    <location>
        <position position="247"/>
    </location>
    <ligand>
        <name>Mg(2+)</name>
        <dbReference type="ChEBI" id="CHEBI:18420"/>
    </ligand>
</feature>
<dbReference type="PANTHER" id="PTHR42946:SF1">
    <property type="entry name" value="PHOSPHOGLUCOMUTASE (ALPHA-D-GLUCOSE-1,6-BISPHOSPHATE-DEPENDENT)"/>
    <property type="match status" value="1"/>
</dbReference>
<dbReference type="InterPro" id="IPR050060">
    <property type="entry name" value="Phosphoglucosamine_mutase"/>
</dbReference>
<dbReference type="InterPro" id="IPR036900">
    <property type="entry name" value="A-D-PHexomutase_C_sf"/>
</dbReference>
<dbReference type="GO" id="GO:0009252">
    <property type="term" value="P:peptidoglycan biosynthetic process"/>
    <property type="evidence" value="ECO:0007669"/>
    <property type="project" value="TreeGrafter"/>
</dbReference>
<dbReference type="Proteomes" id="UP000646579">
    <property type="component" value="Unassembled WGS sequence"/>
</dbReference>
<dbReference type="SUPFAM" id="SSF53738">
    <property type="entry name" value="Phosphoglucomutase, first 3 domains"/>
    <property type="match status" value="3"/>
</dbReference>
<evidence type="ECO:0000256" key="4">
    <source>
        <dbReference type="ARBA" id="ARBA00022842"/>
    </source>
</evidence>
<dbReference type="PROSITE" id="PS00710">
    <property type="entry name" value="PGM_PMM"/>
    <property type="match status" value="1"/>
</dbReference>
<dbReference type="GO" id="GO:0008966">
    <property type="term" value="F:phosphoglucosamine mutase activity"/>
    <property type="evidence" value="ECO:0007669"/>
    <property type="project" value="UniProtKB-UniRule"/>
</dbReference>
<dbReference type="EC" id="5.4.2.10" evidence="6 8"/>
<dbReference type="PANTHER" id="PTHR42946">
    <property type="entry name" value="PHOSPHOHEXOSE MUTASE"/>
    <property type="match status" value="1"/>
</dbReference>
<evidence type="ECO:0000256" key="2">
    <source>
        <dbReference type="ARBA" id="ARBA00022553"/>
    </source>
</evidence>
<dbReference type="AlphaFoldDB" id="A0A918SEA0"/>
<sequence>MTRKYFGTDGIRGEANGPKLTPELALKVGMAAGLKFVRGDHRNRVVIGKDTRRSGYMIEYALTAGFTAVGMDVYLLGPMPTPAVAMLTRSLRADLGVMISASHNPFEDNGIKLFRPDGYKLSDEVESEIERLIDSDMLSKLAQGREIGRAHRDEDASTRYIEYAKRTLPRGMDLSGIRVVVDCANGAAYKVAPTALWELGAEVFTVGVRPDGFNINHKVGSTAPDAIAAKVKELRADIGIALDGDADRVIIIDEKGNVVDGDQFMAVIAQSWLRRNMLLGGGIVATVMSNLGLERYLSSIGLTLERTKVGDRYVLEAMRSKGFNVGGEQSGHIILSDFTTTGDGLVAALQLLSVIKEEGRTVSEVCTRFERVPQLLRNVRFKGGKPLQDKIVRKLIADSEQRLGPAGRLVIRESGTEPVIRVMGEGDDADLVTSIVAEIETAILERA</sequence>
<dbReference type="InterPro" id="IPR005844">
    <property type="entry name" value="A-D-PHexomutase_a/b/a-I"/>
</dbReference>
<dbReference type="HAMAP" id="MF_01554_B">
    <property type="entry name" value="GlmM_B"/>
    <property type="match status" value="1"/>
</dbReference>
<dbReference type="GO" id="GO:0005829">
    <property type="term" value="C:cytosol"/>
    <property type="evidence" value="ECO:0007669"/>
    <property type="project" value="TreeGrafter"/>
</dbReference>
<evidence type="ECO:0000256" key="1">
    <source>
        <dbReference type="ARBA" id="ARBA00010231"/>
    </source>
</evidence>
<dbReference type="EMBL" id="BMZE01000005">
    <property type="protein sequence ID" value="GHA37790.1"/>
    <property type="molecule type" value="Genomic_DNA"/>
</dbReference>
<keyword evidence="2 6" id="KW-0597">Phosphoprotein</keyword>
<feature type="domain" description="Alpha-D-phosphohexomutase alpha/beta/alpha" evidence="12">
    <location>
        <begin position="260"/>
        <end position="369"/>
    </location>
</feature>
<dbReference type="Gene3D" id="3.40.120.10">
    <property type="entry name" value="Alpha-D-Glucose-1,6-Bisphosphate, subunit A, domain 3"/>
    <property type="match status" value="3"/>
</dbReference>
<dbReference type="Gene3D" id="3.30.310.50">
    <property type="entry name" value="Alpha-D-phosphohexomutase, C-terminal domain"/>
    <property type="match status" value="1"/>
</dbReference>
<evidence type="ECO:0000256" key="8">
    <source>
        <dbReference type="RuleBase" id="RU004327"/>
    </source>
</evidence>
<evidence type="ECO:0000259" key="10">
    <source>
        <dbReference type="Pfam" id="PF02878"/>
    </source>
</evidence>
<dbReference type="CDD" id="cd05802">
    <property type="entry name" value="GlmM"/>
    <property type="match status" value="1"/>
</dbReference>
<dbReference type="FunFam" id="3.40.120.10:FF:000001">
    <property type="entry name" value="Phosphoglucosamine mutase"/>
    <property type="match status" value="1"/>
</dbReference>
<comment type="cofactor">
    <cofactor evidence="6">
        <name>Mg(2+)</name>
        <dbReference type="ChEBI" id="CHEBI:18420"/>
    </cofactor>
    <text evidence="6">Binds 1 Mg(2+) ion per subunit.</text>
</comment>
<dbReference type="NCBIfam" id="TIGR01455">
    <property type="entry name" value="glmM"/>
    <property type="match status" value="1"/>
</dbReference>
<comment type="caution">
    <text evidence="13">The sequence shown here is derived from an EMBL/GenBank/DDBJ whole genome shotgun (WGS) entry which is preliminary data.</text>
</comment>
<keyword evidence="4 6" id="KW-0460">Magnesium</keyword>
<feature type="modified residue" description="Phosphoserine" evidence="6">
    <location>
        <position position="102"/>
    </location>
</feature>
<dbReference type="InterPro" id="IPR016055">
    <property type="entry name" value="A-D-PHexomutase_a/b/a-I/II/III"/>
</dbReference>
<proteinExistence type="inferred from homology"/>
<dbReference type="GO" id="GO:0004615">
    <property type="term" value="F:phosphomannomutase activity"/>
    <property type="evidence" value="ECO:0007669"/>
    <property type="project" value="TreeGrafter"/>
</dbReference>
<comment type="function">
    <text evidence="6 8">Catalyzes the conversion of glucosamine-6-phosphate to glucosamine-1-phosphate.</text>
</comment>
<keyword evidence="5 6" id="KW-0413">Isomerase</keyword>
<dbReference type="InterPro" id="IPR006352">
    <property type="entry name" value="GlmM_bact"/>
</dbReference>
<evidence type="ECO:0000313" key="13">
    <source>
        <dbReference type="EMBL" id="GHA37790.1"/>
    </source>
</evidence>
<dbReference type="NCBIfam" id="NF008139">
    <property type="entry name" value="PRK10887.1"/>
    <property type="match status" value="1"/>
</dbReference>
<dbReference type="Pfam" id="PF00408">
    <property type="entry name" value="PGM_PMM_IV"/>
    <property type="match status" value="1"/>
</dbReference>
<accession>A0A918SEA0</accession>
<evidence type="ECO:0000259" key="9">
    <source>
        <dbReference type="Pfam" id="PF00408"/>
    </source>
</evidence>
<comment type="similarity">
    <text evidence="1 6 7">Belongs to the phosphohexose mutase family.</text>
</comment>
<keyword evidence="3 6" id="KW-0479">Metal-binding</keyword>
<dbReference type="FunFam" id="3.40.120.10:FF:000003">
    <property type="entry name" value="Phosphoglucosamine mutase"/>
    <property type="match status" value="1"/>
</dbReference>
<dbReference type="InterPro" id="IPR005841">
    <property type="entry name" value="Alpha-D-phosphohexomutase_SF"/>
</dbReference>
<dbReference type="InterPro" id="IPR005846">
    <property type="entry name" value="A-D-PHexomutase_a/b/a-III"/>
</dbReference>
<keyword evidence="14" id="KW-1185">Reference proteome</keyword>
<evidence type="ECO:0000256" key="5">
    <source>
        <dbReference type="ARBA" id="ARBA00023235"/>
    </source>
</evidence>
<feature type="binding site" evidence="6">
    <location>
        <position position="245"/>
    </location>
    <ligand>
        <name>Mg(2+)</name>
        <dbReference type="ChEBI" id="CHEBI:18420"/>
    </ligand>
</feature>
<reference evidence="13" key="2">
    <citation type="submission" date="2020-09" db="EMBL/GenBank/DDBJ databases">
        <authorList>
            <person name="Sun Q."/>
            <person name="Kim S."/>
        </authorList>
    </citation>
    <scope>NUCLEOTIDE SEQUENCE</scope>
    <source>
        <strain evidence="13">KCTC 32437</strain>
    </source>
</reference>
<dbReference type="GO" id="GO:0005975">
    <property type="term" value="P:carbohydrate metabolic process"/>
    <property type="evidence" value="ECO:0007669"/>
    <property type="project" value="InterPro"/>
</dbReference>
<dbReference type="Pfam" id="PF02880">
    <property type="entry name" value="PGM_PMM_III"/>
    <property type="match status" value="1"/>
</dbReference>
<dbReference type="SUPFAM" id="SSF55957">
    <property type="entry name" value="Phosphoglucomutase, C-terminal domain"/>
    <property type="match status" value="1"/>
</dbReference>
<dbReference type="InterPro" id="IPR016066">
    <property type="entry name" value="A-D-PHexomutase_CS"/>
</dbReference>
<evidence type="ECO:0000259" key="11">
    <source>
        <dbReference type="Pfam" id="PF02879"/>
    </source>
</evidence>
<dbReference type="Pfam" id="PF02878">
    <property type="entry name" value="PGM_PMM_I"/>
    <property type="match status" value="1"/>
</dbReference>
<dbReference type="GO" id="GO:0000287">
    <property type="term" value="F:magnesium ion binding"/>
    <property type="evidence" value="ECO:0007669"/>
    <property type="project" value="UniProtKB-UniRule"/>
</dbReference>
<evidence type="ECO:0000256" key="7">
    <source>
        <dbReference type="RuleBase" id="RU004326"/>
    </source>
</evidence>
<evidence type="ECO:0000259" key="12">
    <source>
        <dbReference type="Pfam" id="PF02880"/>
    </source>
</evidence>
<protein>
    <recommendedName>
        <fullName evidence="6 8">Phosphoglucosamine mutase</fullName>
        <ecNumber evidence="6 8">5.4.2.10</ecNumber>
    </recommendedName>
</protein>
<organism evidence="13 14">
    <name type="scientific">Devosia pacifica</name>
    <dbReference type="NCBI Taxonomy" id="1335967"/>
    <lineage>
        <taxon>Bacteria</taxon>
        <taxon>Pseudomonadati</taxon>
        <taxon>Pseudomonadota</taxon>
        <taxon>Alphaproteobacteria</taxon>
        <taxon>Hyphomicrobiales</taxon>
        <taxon>Devosiaceae</taxon>
        <taxon>Devosia</taxon>
    </lineage>
</organism>
<comment type="PTM">
    <text evidence="6">Activated by phosphorylation.</text>
</comment>
<feature type="active site" description="Phosphoserine intermediate" evidence="6">
    <location>
        <position position="102"/>
    </location>
</feature>
<dbReference type="InterPro" id="IPR005843">
    <property type="entry name" value="A-D-PHexomutase_C"/>
</dbReference>
<comment type="catalytic activity">
    <reaction evidence="6 8">
        <text>alpha-D-glucosamine 1-phosphate = D-glucosamine 6-phosphate</text>
        <dbReference type="Rhea" id="RHEA:23424"/>
        <dbReference type="ChEBI" id="CHEBI:58516"/>
        <dbReference type="ChEBI" id="CHEBI:58725"/>
        <dbReference type="EC" id="5.4.2.10"/>
    </reaction>
</comment>
<evidence type="ECO:0000256" key="6">
    <source>
        <dbReference type="HAMAP-Rule" id="MF_01554"/>
    </source>
</evidence>
<feature type="domain" description="Alpha-D-phosphohexomutase C-terminal" evidence="9">
    <location>
        <begin position="378"/>
        <end position="440"/>
    </location>
</feature>
<reference evidence="13" key="1">
    <citation type="journal article" date="2014" name="Int. J. Syst. Evol. Microbiol.">
        <title>Complete genome sequence of Corynebacterium casei LMG S-19264T (=DSM 44701T), isolated from a smear-ripened cheese.</title>
        <authorList>
            <consortium name="US DOE Joint Genome Institute (JGI-PGF)"/>
            <person name="Walter F."/>
            <person name="Albersmeier A."/>
            <person name="Kalinowski J."/>
            <person name="Ruckert C."/>
        </authorList>
    </citation>
    <scope>NUCLEOTIDE SEQUENCE</scope>
    <source>
        <strain evidence="13">KCTC 32437</strain>
    </source>
</reference>
<dbReference type="RefSeq" id="WP_189427306.1">
    <property type="nucleotide sequence ID" value="NZ_BMZE01000005.1"/>
</dbReference>
<dbReference type="InterPro" id="IPR005845">
    <property type="entry name" value="A-D-PHexomutase_a/b/a-II"/>
</dbReference>
<gene>
    <name evidence="6 13" type="primary">glmM</name>
    <name evidence="13" type="ORF">GCM10007989_37090</name>
</gene>